<evidence type="ECO:0000259" key="10">
    <source>
        <dbReference type="PROSITE" id="PS50862"/>
    </source>
</evidence>
<evidence type="ECO:0000256" key="3">
    <source>
        <dbReference type="ARBA" id="ARBA00022723"/>
    </source>
</evidence>
<evidence type="ECO:0000256" key="1">
    <source>
        <dbReference type="ARBA" id="ARBA00008226"/>
    </source>
</evidence>
<dbReference type="HAMAP" id="MF_00252">
    <property type="entry name" value="Lys_tRNA_synth_class2"/>
    <property type="match status" value="1"/>
</dbReference>
<dbReference type="GO" id="GO:0000287">
    <property type="term" value="F:magnesium ion binding"/>
    <property type="evidence" value="ECO:0007669"/>
    <property type="project" value="UniProtKB-UniRule"/>
</dbReference>
<dbReference type="InterPro" id="IPR018149">
    <property type="entry name" value="Lys-tRNA-synth_II_C"/>
</dbReference>
<dbReference type="NCBIfam" id="NF001756">
    <property type="entry name" value="PRK00484.1"/>
    <property type="match status" value="1"/>
</dbReference>
<dbReference type="Pfam" id="PF00152">
    <property type="entry name" value="tRNA-synt_2"/>
    <property type="match status" value="1"/>
</dbReference>
<dbReference type="PANTHER" id="PTHR42918:SF15">
    <property type="entry name" value="LYSINE--TRNA LIGASE, CHLOROPLASTIC_MITOCHONDRIAL"/>
    <property type="match status" value="1"/>
</dbReference>
<dbReference type="CDD" id="cd04322">
    <property type="entry name" value="LysRS_N"/>
    <property type="match status" value="1"/>
</dbReference>
<dbReference type="GO" id="GO:0000049">
    <property type="term" value="F:tRNA binding"/>
    <property type="evidence" value="ECO:0007669"/>
    <property type="project" value="TreeGrafter"/>
</dbReference>
<comment type="similarity">
    <text evidence="1 8">Belongs to the class-II aminoacyl-tRNA synthetase family.</text>
</comment>
<evidence type="ECO:0000256" key="8">
    <source>
        <dbReference type="HAMAP-Rule" id="MF_00252"/>
    </source>
</evidence>
<comment type="catalytic activity">
    <reaction evidence="7 8 9">
        <text>tRNA(Lys) + L-lysine + ATP = L-lysyl-tRNA(Lys) + AMP + diphosphate</text>
        <dbReference type="Rhea" id="RHEA:20792"/>
        <dbReference type="Rhea" id="RHEA-COMP:9696"/>
        <dbReference type="Rhea" id="RHEA-COMP:9697"/>
        <dbReference type="ChEBI" id="CHEBI:30616"/>
        <dbReference type="ChEBI" id="CHEBI:32551"/>
        <dbReference type="ChEBI" id="CHEBI:33019"/>
        <dbReference type="ChEBI" id="CHEBI:78442"/>
        <dbReference type="ChEBI" id="CHEBI:78529"/>
        <dbReference type="ChEBI" id="CHEBI:456215"/>
        <dbReference type="EC" id="6.1.1.6"/>
    </reaction>
</comment>
<dbReference type="PRINTS" id="PR00982">
    <property type="entry name" value="TRNASYNTHLYS"/>
</dbReference>
<name>E8QZV6_ISOPI</name>
<feature type="domain" description="Aminoacyl-transfer RNA synthetases class-II family profile" evidence="10">
    <location>
        <begin position="275"/>
        <end position="585"/>
    </location>
</feature>
<evidence type="ECO:0000256" key="6">
    <source>
        <dbReference type="ARBA" id="ARBA00023146"/>
    </source>
</evidence>
<dbReference type="NCBIfam" id="TIGR00499">
    <property type="entry name" value="lysS_bact"/>
    <property type="match status" value="1"/>
</dbReference>
<dbReference type="SUPFAM" id="SSF50249">
    <property type="entry name" value="Nucleic acid-binding proteins"/>
    <property type="match status" value="1"/>
</dbReference>
<dbReference type="FunCoup" id="E8QZV6">
    <property type="interactions" value="574"/>
</dbReference>
<keyword evidence="2 8" id="KW-0436">Ligase</keyword>
<dbReference type="InParanoid" id="E8QZV6"/>
<dbReference type="GO" id="GO:0006430">
    <property type="term" value="P:lysyl-tRNA aminoacylation"/>
    <property type="evidence" value="ECO:0007669"/>
    <property type="project" value="UniProtKB-UniRule"/>
</dbReference>
<keyword evidence="8" id="KW-0963">Cytoplasm</keyword>
<dbReference type="Gene3D" id="2.40.50.140">
    <property type="entry name" value="Nucleic acid-binding proteins"/>
    <property type="match status" value="1"/>
</dbReference>
<reference key="1">
    <citation type="submission" date="2010-11" db="EMBL/GenBank/DDBJ databases">
        <title>The complete sequence of chromosome of Isophaera pallida ATCC 43644.</title>
        <authorList>
            <consortium name="US DOE Joint Genome Institute (JGI-PGF)"/>
            <person name="Lucas S."/>
            <person name="Copeland A."/>
            <person name="Lapidus A."/>
            <person name="Bruce D."/>
            <person name="Goodwin L."/>
            <person name="Pitluck S."/>
            <person name="Kyrpides N."/>
            <person name="Mavromatis K."/>
            <person name="Pagani I."/>
            <person name="Ivanova N."/>
            <person name="Saunders E."/>
            <person name="Brettin T."/>
            <person name="Detter J.C."/>
            <person name="Han C."/>
            <person name="Tapia R."/>
            <person name="Land M."/>
            <person name="Hauser L."/>
            <person name="Markowitz V."/>
            <person name="Cheng J.-F."/>
            <person name="Hugenholtz P."/>
            <person name="Woyke T."/>
            <person name="Wu D."/>
            <person name="Eisen J.A."/>
        </authorList>
    </citation>
    <scope>NUCLEOTIDE SEQUENCE</scope>
    <source>
        <strain>ATCC 43644</strain>
    </source>
</reference>
<feature type="binding site" evidence="8">
    <location>
        <position position="498"/>
    </location>
    <ligand>
        <name>Mg(2+)</name>
        <dbReference type="ChEBI" id="CHEBI:18420"/>
        <label>1</label>
    </ligand>
</feature>
<keyword evidence="12" id="KW-1185">Reference proteome</keyword>
<dbReference type="PROSITE" id="PS50862">
    <property type="entry name" value="AA_TRNA_LIGASE_II"/>
    <property type="match status" value="1"/>
</dbReference>
<dbReference type="EMBL" id="CP002353">
    <property type="protein sequence ID" value="ADV63247.1"/>
    <property type="molecule type" value="Genomic_DNA"/>
</dbReference>
<comment type="cofactor">
    <cofactor evidence="8 9">
        <name>Mg(2+)</name>
        <dbReference type="ChEBI" id="CHEBI:18420"/>
    </cofactor>
    <text evidence="8 9">Binds 3 Mg(2+) ions per subunit.</text>
</comment>
<dbReference type="InterPro" id="IPR044136">
    <property type="entry name" value="Lys-tRNA-ligase_II_N"/>
</dbReference>
<dbReference type="Gene3D" id="3.30.930.10">
    <property type="entry name" value="Bira Bifunctional Protein, Domain 2"/>
    <property type="match status" value="1"/>
</dbReference>
<dbReference type="InterPro" id="IPR004365">
    <property type="entry name" value="NA-bd_OB_tRNA"/>
</dbReference>
<dbReference type="InterPro" id="IPR045864">
    <property type="entry name" value="aa-tRNA-synth_II/BPL/LPL"/>
</dbReference>
<evidence type="ECO:0000256" key="7">
    <source>
        <dbReference type="ARBA" id="ARBA00048573"/>
    </source>
</evidence>
<dbReference type="GO" id="GO:0005829">
    <property type="term" value="C:cytosol"/>
    <property type="evidence" value="ECO:0007669"/>
    <property type="project" value="TreeGrafter"/>
</dbReference>
<feature type="binding site" evidence="8">
    <location>
        <position position="505"/>
    </location>
    <ligand>
        <name>Mg(2+)</name>
        <dbReference type="ChEBI" id="CHEBI:18420"/>
        <label>1</label>
    </ligand>
</feature>
<dbReference type="SUPFAM" id="SSF55681">
    <property type="entry name" value="Class II aaRS and biotin synthetases"/>
    <property type="match status" value="1"/>
</dbReference>
<keyword evidence="5 8" id="KW-0067">ATP-binding</keyword>
<evidence type="ECO:0000256" key="5">
    <source>
        <dbReference type="ARBA" id="ARBA00022840"/>
    </source>
</evidence>
<dbReference type="GO" id="GO:0004824">
    <property type="term" value="F:lysine-tRNA ligase activity"/>
    <property type="evidence" value="ECO:0007669"/>
    <property type="project" value="UniProtKB-UniRule"/>
</dbReference>
<dbReference type="EC" id="6.1.1.6" evidence="8"/>
<reference evidence="11 12" key="2">
    <citation type="journal article" date="2011" name="Stand. Genomic Sci.">
        <title>Complete genome sequence of Isosphaera pallida type strain (IS1B).</title>
        <authorList>
            <consortium name="US DOE Joint Genome Institute (JGI-PGF)"/>
            <person name="Goker M."/>
            <person name="Cleland D."/>
            <person name="Saunders E."/>
            <person name="Lapidus A."/>
            <person name="Nolan M."/>
            <person name="Lucas S."/>
            <person name="Hammon N."/>
            <person name="Deshpande S."/>
            <person name="Cheng J.F."/>
            <person name="Tapia R."/>
            <person name="Han C."/>
            <person name="Goodwin L."/>
            <person name="Pitluck S."/>
            <person name="Liolios K."/>
            <person name="Pagani I."/>
            <person name="Ivanova N."/>
            <person name="Mavromatis K."/>
            <person name="Pati A."/>
            <person name="Chen A."/>
            <person name="Palaniappan K."/>
            <person name="Land M."/>
            <person name="Hauser L."/>
            <person name="Chang Y.J."/>
            <person name="Jeffries C.D."/>
            <person name="Detter J.C."/>
            <person name="Beck B."/>
            <person name="Woyke T."/>
            <person name="Bristow J."/>
            <person name="Eisen J.A."/>
            <person name="Markowitz V."/>
            <person name="Hugenholtz P."/>
            <person name="Kyrpides N.C."/>
            <person name="Klenk H.P."/>
        </authorList>
    </citation>
    <scope>NUCLEOTIDE SEQUENCE [LARGE SCALE GENOMIC DNA]</scope>
    <source>
        <strain evidence="12">ATCC 43644 / DSM 9630 / IS1B</strain>
    </source>
</reference>
<dbReference type="PANTHER" id="PTHR42918">
    <property type="entry name" value="LYSYL-TRNA SYNTHETASE"/>
    <property type="match status" value="1"/>
</dbReference>
<evidence type="ECO:0000313" key="11">
    <source>
        <dbReference type="EMBL" id="ADV63247.1"/>
    </source>
</evidence>
<sequence>MKRHFDLRNRDGRWICGSGTRFYVPGTSRLDQGGRSTTIEPLPIMAATIRTARNIEACGPMDCGLNGGVGQDSGFNGVVVRSVPPEDSSPTNESVGMVEESRESLEEIRREKLTRIAALGVDPWGSRFDNHEPVAVVRSREVELPEGAGADRPGPSVRVAGRIVLRRGQGKVVFLTLRDWTGSLQIFIGKNQVGETAWALTGELDLGDLIGVDGTLGHTKTGELTVFATGLTFLSKSLLPPPEKYHGLTDTELRSRMRYVDLASNPESMAAFLGRSKLVASFRSTLGDQGYVEVETPMMQAIAGGAAARPFVTHHNALDLQLFLRIAPELYLKRLLVGGMERVFEIGRVFRNEGISPKHNPEFTMMEAYQAYGDYRTMMDLTERLIVNAINALDGRFERTWNGRAIDFTPPWPRRTYAELFEEHAGVAMEDSAGVVAKASELGIATAGKEHDVIVSEVFEETVEEALEGPIFVIDYPAAICPLTKRKVGDPRFAERFELFVHGMELANAYTELNDPDLQDQLFRRQLQGQKEEDSMARIDDDFIRALKHAMPPAGGLGIGIDRLCMVLLDKASIRDVILFPLLRPES</sequence>
<dbReference type="InterPro" id="IPR004364">
    <property type="entry name" value="Aa-tRNA-synt_II"/>
</dbReference>
<dbReference type="HOGENOM" id="CLU_008255_6_0_0"/>
<keyword evidence="6 8" id="KW-0030">Aminoacyl-tRNA synthetase</keyword>
<comment type="subcellular location">
    <subcellularLocation>
        <location evidence="8">Cytoplasm</location>
    </subcellularLocation>
</comment>
<protein>
    <recommendedName>
        <fullName evidence="8">Lysine--tRNA ligase</fullName>
        <ecNumber evidence="8">6.1.1.6</ecNumber>
    </recommendedName>
    <alternativeName>
        <fullName evidence="8">Lysyl-tRNA synthetase</fullName>
        <shortName evidence="8">LysRS</shortName>
    </alternativeName>
</protein>
<keyword evidence="8 9" id="KW-0460">Magnesium</keyword>
<dbReference type="KEGG" id="ipa:Isop_2677"/>
<organism evidence="11 12">
    <name type="scientific">Isosphaera pallida (strain ATCC 43644 / DSM 9630 / IS1B)</name>
    <dbReference type="NCBI Taxonomy" id="575540"/>
    <lineage>
        <taxon>Bacteria</taxon>
        <taxon>Pseudomonadati</taxon>
        <taxon>Planctomycetota</taxon>
        <taxon>Planctomycetia</taxon>
        <taxon>Isosphaerales</taxon>
        <taxon>Isosphaeraceae</taxon>
        <taxon>Isosphaera</taxon>
    </lineage>
</organism>
<comment type="subunit">
    <text evidence="8">Homodimer.</text>
</comment>
<keyword evidence="3 8" id="KW-0479">Metal-binding</keyword>
<dbReference type="STRING" id="575540.Isop_2677"/>
<feature type="binding site" evidence="8">
    <location>
        <position position="505"/>
    </location>
    <ligand>
        <name>Mg(2+)</name>
        <dbReference type="ChEBI" id="CHEBI:18420"/>
        <label>2</label>
    </ligand>
</feature>
<dbReference type="eggNOG" id="COG1190">
    <property type="taxonomic scope" value="Bacteria"/>
</dbReference>
<dbReference type="Proteomes" id="UP000008631">
    <property type="component" value="Chromosome"/>
</dbReference>
<keyword evidence="8" id="KW-0648">Protein biosynthesis</keyword>
<evidence type="ECO:0000256" key="4">
    <source>
        <dbReference type="ARBA" id="ARBA00022741"/>
    </source>
</evidence>
<evidence type="ECO:0000256" key="9">
    <source>
        <dbReference type="RuleBase" id="RU000336"/>
    </source>
</evidence>
<gene>
    <name evidence="8" type="primary">lysS</name>
    <name evidence="11" type="ordered locus">Isop_2677</name>
</gene>
<proteinExistence type="inferred from homology"/>
<dbReference type="CDD" id="cd00775">
    <property type="entry name" value="LysRS_core"/>
    <property type="match status" value="1"/>
</dbReference>
<keyword evidence="4 8" id="KW-0547">Nucleotide-binding</keyword>
<dbReference type="InterPro" id="IPR006195">
    <property type="entry name" value="aa-tRNA-synth_II"/>
</dbReference>
<dbReference type="InterPro" id="IPR002313">
    <property type="entry name" value="Lys-tRNA-ligase_II"/>
</dbReference>
<evidence type="ECO:0000313" key="12">
    <source>
        <dbReference type="Proteomes" id="UP000008631"/>
    </source>
</evidence>
<evidence type="ECO:0000256" key="2">
    <source>
        <dbReference type="ARBA" id="ARBA00022598"/>
    </source>
</evidence>
<dbReference type="AlphaFoldDB" id="E8QZV6"/>
<dbReference type="InterPro" id="IPR012340">
    <property type="entry name" value="NA-bd_OB-fold"/>
</dbReference>
<accession>E8QZV6</accession>
<dbReference type="Pfam" id="PF01336">
    <property type="entry name" value="tRNA_anti-codon"/>
    <property type="match status" value="1"/>
</dbReference>
<dbReference type="GO" id="GO:0005524">
    <property type="term" value="F:ATP binding"/>
    <property type="evidence" value="ECO:0007669"/>
    <property type="project" value="UniProtKB-UniRule"/>
</dbReference>